<evidence type="ECO:0000256" key="6">
    <source>
        <dbReference type="SAM" id="Phobius"/>
    </source>
</evidence>
<feature type="compositionally biased region" description="Polar residues" evidence="5">
    <location>
        <begin position="193"/>
        <end position="210"/>
    </location>
</feature>
<evidence type="ECO:0000259" key="7">
    <source>
        <dbReference type="PROSITE" id="PS50888"/>
    </source>
</evidence>
<feature type="region of interest" description="Disordered" evidence="5">
    <location>
        <begin position="409"/>
        <end position="471"/>
    </location>
</feature>
<feature type="domain" description="BHLH" evidence="7">
    <location>
        <begin position="462"/>
        <end position="511"/>
    </location>
</feature>
<evidence type="ECO:0000313" key="8">
    <source>
        <dbReference type="EMBL" id="RVW77362.1"/>
    </source>
</evidence>
<proteinExistence type="predicted"/>
<dbReference type="SMART" id="SM00353">
    <property type="entry name" value="HLH"/>
    <property type="match status" value="1"/>
</dbReference>
<keyword evidence="4" id="KW-0539">Nucleus</keyword>
<organism evidence="8 9">
    <name type="scientific">Vitis vinifera</name>
    <name type="common">Grape</name>
    <dbReference type="NCBI Taxonomy" id="29760"/>
    <lineage>
        <taxon>Eukaryota</taxon>
        <taxon>Viridiplantae</taxon>
        <taxon>Streptophyta</taxon>
        <taxon>Embryophyta</taxon>
        <taxon>Tracheophyta</taxon>
        <taxon>Spermatophyta</taxon>
        <taxon>Magnoliopsida</taxon>
        <taxon>eudicotyledons</taxon>
        <taxon>Gunneridae</taxon>
        <taxon>Pentapetalae</taxon>
        <taxon>rosids</taxon>
        <taxon>Vitales</taxon>
        <taxon>Vitaceae</taxon>
        <taxon>Viteae</taxon>
        <taxon>Vitis</taxon>
    </lineage>
</organism>
<evidence type="ECO:0000256" key="1">
    <source>
        <dbReference type="ARBA" id="ARBA00004123"/>
    </source>
</evidence>
<feature type="region of interest" description="Disordered" evidence="5">
    <location>
        <begin position="178"/>
        <end position="268"/>
    </location>
</feature>
<keyword evidence="6" id="KW-0472">Membrane</keyword>
<sequence>MPFSELYRMAKGKPESVQQKTNDLSFGPENDFVELVWEGGQIMMQGQSSRARKSPLSNSFPSHTPKPRDKDTGHGTNSKMGKFGSMDFILNDFPLSVPSAEMGLSQDDDMVPWLNYPIDESLQHDYCSDFLQELSGVTVNELSTHCNFASGEKRNSNNQTIKDSNTISAHNGVSLEQGNASKASAAGVEPSRPRSSQLYPPSSQQCQTLFPSMRSKVSDPISNNTSNAMHHTVSGNSIRLPASTSGFSSTKTQKQDPGQTRNNSGLMNFSHFSRPAALVKANLQNIGAIAGPSSSSKDRIGSKDKQPAASSRNPAESRHVDSSCGLQKDVDSHSEPVMVPASVDLKPVVAKTMEEPLPAEQSPVICQEGACKNEKSSNQVLGARTAKGIPDGEKSIEPAVACSSVCSGNSVERASNDPKHNLKRKCRDTEESECPSEDVEEESVGVRKSAPAKGGTGSKRSRAAEVHNLSERRRRDRINEKMRALQELIPNCNKVDKASMLDEAIEYLKTLQLQVQVNFLFLPFLFFFFFFFSLIFLFSFLHFDDQSNCIGVMAYCCADYVNGNRIVHASHDVADWNAAHTCSSYGSLSTHGCWNGHGNGDGLWMGMLDMNGGSPSCPFIQAPPMQGTHFPGRPISVPPNLHGMVGSNLQVFGLPGQGIPLSMPHAPLIPMSGSPLMKSSMALNDSGAAGSMEVPDSAPASSSKDLIQNVNSQVMQNNDANSSMASSQCQEQSALVQKNDQAPDVSHGEGV</sequence>
<dbReference type="PANTHER" id="PTHR46807:SF1">
    <property type="entry name" value="TRANSCRIPTION FACTOR PIF3"/>
    <property type="match status" value="1"/>
</dbReference>
<comment type="subcellular location">
    <subcellularLocation>
        <location evidence="1">Nucleus</location>
    </subcellularLocation>
</comment>
<dbReference type="SUPFAM" id="SSF47459">
    <property type="entry name" value="HLH, helix-loop-helix DNA-binding domain"/>
    <property type="match status" value="1"/>
</dbReference>
<feature type="compositionally biased region" description="Polar residues" evidence="5">
    <location>
        <begin position="220"/>
        <end position="268"/>
    </location>
</feature>
<dbReference type="CDD" id="cd11445">
    <property type="entry name" value="bHLH_AtPIF_like"/>
    <property type="match status" value="1"/>
</dbReference>
<feature type="compositionally biased region" description="Acidic residues" evidence="5">
    <location>
        <begin position="430"/>
        <end position="443"/>
    </location>
</feature>
<protein>
    <submittedName>
        <fullName evidence="8">Transcription factor PIF3</fullName>
    </submittedName>
</protein>
<dbReference type="Gene3D" id="4.10.280.10">
    <property type="entry name" value="Helix-loop-helix DNA-binding domain"/>
    <property type="match status" value="1"/>
</dbReference>
<dbReference type="InterPro" id="IPR044273">
    <property type="entry name" value="PIF3-like"/>
</dbReference>
<keyword evidence="6" id="KW-0812">Transmembrane</keyword>
<feature type="transmembrane region" description="Helical" evidence="6">
    <location>
        <begin position="519"/>
        <end position="543"/>
    </location>
</feature>
<dbReference type="InterPro" id="IPR011598">
    <property type="entry name" value="bHLH_dom"/>
</dbReference>
<dbReference type="PROSITE" id="PS50888">
    <property type="entry name" value="BHLH"/>
    <property type="match status" value="1"/>
</dbReference>
<feature type="compositionally biased region" description="Basic and acidic residues" evidence="5">
    <location>
        <begin position="296"/>
        <end position="306"/>
    </location>
</feature>
<evidence type="ECO:0000256" key="5">
    <source>
        <dbReference type="SAM" id="MobiDB-lite"/>
    </source>
</evidence>
<keyword evidence="2" id="KW-0805">Transcription regulation</keyword>
<keyword evidence="6" id="KW-1133">Transmembrane helix</keyword>
<keyword evidence="3" id="KW-0804">Transcription</keyword>
<dbReference type="GO" id="GO:0003700">
    <property type="term" value="F:DNA-binding transcription factor activity"/>
    <property type="evidence" value="ECO:0007669"/>
    <property type="project" value="InterPro"/>
</dbReference>
<dbReference type="AlphaFoldDB" id="A0A438GYP1"/>
<feature type="region of interest" description="Disordered" evidence="5">
    <location>
        <begin position="680"/>
        <end position="751"/>
    </location>
</feature>
<feature type="compositionally biased region" description="Polar residues" evidence="5">
    <location>
        <begin position="699"/>
        <end position="740"/>
    </location>
</feature>
<dbReference type="GO" id="GO:0005634">
    <property type="term" value="C:nucleus"/>
    <property type="evidence" value="ECO:0007669"/>
    <property type="project" value="UniProtKB-SubCell"/>
</dbReference>
<feature type="region of interest" description="Disordered" evidence="5">
    <location>
        <begin position="46"/>
        <end position="79"/>
    </location>
</feature>
<dbReference type="Pfam" id="PF00010">
    <property type="entry name" value="HLH"/>
    <property type="match status" value="1"/>
</dbReference>
<dbReference type="GO" id="GO:0046983">
    <property type="term" value="F:protein dimerization activity"/>
    <property type="evidence" value="ECO:0007669"/>
    <property type="project" value="InterPro"/>
</dbReference>
<name>A0A438GYP1_VITVI</name>
<feature type="region of interest" description="Disordered" evidence="5">
    <location>
        <begin position="289"/>
        <end position="335"/>
    </location>
</feature>
<evidence type="ECO:0000256" key="2">
    <source>
        <dbReference type="ARBA" id="ARBA00023015"/>
    </source>
</evidence>
<dbReference type="FunFam" id="4.10.280.10:FF:000004">
    <property type="entry name" value="Basic helix-loop-helix transcription factor"/>
    <property type="match status" value="1"/>
</dbReference>
<accession>A0A438GYP1</accession>
<dbReference type="InterPro" id="IPR047265">
    <property type="entry name" value="PIF1-like_bHLH"/>
</dbReference>
<dbReference type="Proteomes" id="UP000288805">
    <property type="component" value="Unassembled WGS sequence"/>
</dbReference>
<dbReference type="PANTHER" id="PTHR46807">
    <property type="entry name" value="TRANSCRIPTION FACTOR PIF3"/>
    <property type="match status" value="1"/>
</dbReference>
<evidence type="ECO:0000256" key="4">
    <source>
        <dbReference type="ARBA" id="ARBA00023242"/>
    </source>
</evidence>
<comment type="caution">
    <text evidence="8">The sequence shown here is derived from an EMBL/GenBank/DDBJ whole genome shotgun (WGS) entry which is preliminary data.</text>
</comment>
<dbReference type="GO" id="GO:0010017">
    <property type="term" value="P:red or far-red light signaling pathway"/>
    <property type="evidence" value="ECO:0007669"/>
    <property type="project" value="UniProtKB-ARBA"/>
</dbReference>
<dbReference type="InterPro" id="IPR036638">
    <property type="entry name" value="HLH_DNA-bd_sf"/>
</dbReference>
<dbReference type="EMBL" id="QGNW01000314">
    <property type="protein sequence ID" value="RVW77362.1"/>
    <property type="molecule type" value="Genomic_DNA"/>
</dbReference>
<feature type="compositionally biased region" description="Basic and acidic residues" evidence="5">
    <location>
        <begin position="462"/>
        <end position="471"/>
    </location>
</feature>
<evidence type="ECO:0000256" key="3">
    <source>
        <dbReference type="ARBA" id="ARBA00023163"/>
    </source>
</evidence>
<reference evidence="8 9" key="1">
    <citation type="journal article" date="2018" name="PLoS Genet.">
        <title>Population sequencing reveals clonal diversity and ancestral inbreeding in the grapevine cultivar Chardonnay.</title>
        <authorList>
            <person name="Roach M.J."/>
            <person name="Johnson D.L."/>
            <person name="Bohlmann J."/>
            <person name="van Vuuren H.J."/>
            <person name="Jones S.J."/>
            <person name="Pretorius I.S."/>
            <person name="Schmidt S.A."/>
            <person name="Borneman A.R."/>
        </authorList>
    </citation>
    <scope>NUCLEOTIDE SEQUENCE [LARGE SCALE GENOMIC DNA]</scope>
    <source>
        <strain evidence="9">cv. Chardonnay</strain>
        <tissue evidence="8">Leaf</tissue>
    </source>
</reference>
<evidence type="ECO:0000313" key="9">
    <source>
        <dbReference type="Proteomes" id="UP000288805"/>
    </source>
</evidence>
<gene>
    <name evidence="8" type="primary">PIF3</name>
    <name evidence="8" type="ORF">CK203_043686</name>
</gene>
<feature type="compositionally biased region" description="Polar residues" evidence="5">
    <location>
        <begin position="46"/>
        <end position="62"/>
    </location>
</feature>
<feature type="region of interest" description="Disordered" evidence="5">
    <location>
        <begin position="1"/>
        <end position="25"/>
    </location>
</feature>